<name>A0A5D0I411_9FLAO</name>
<proteinExistence type="predicted"/>
<feature type="domain" description="PKD" evidence="3">
    <location>
        <begin position="48"/>
        <end position="129"/>
    </location>
</feature>
<dbReference type="Pfam" id="PF18911">
    <property type="entry name" value="PKD_4"/>
    <property type="match status" value="1"/>
</dbReference>
<dbReference type="PROSITE" id="PS51257">
    <property type="entry name" value="PROKAR_LIPOPROTEIN"/>
    <property type="match status" value="1"/>
</dbReference>
<keyword evidence="5" id="KW-1185">Reference proteome</keyword>
<keyword evidence="2" id="KW-0732">Signal</keyword>
<dbReference type="Gene3D" id="2.60.40.10">
    <property type="entry name" value="Immunoglobulins"/>
    <property type="match status" value="1"/>
</dbReference>
<evidence type="ECO:0000313" key="4">
    <source>
        <dbReference type="EMBL" id="TYA78374.1"/>
    </source>
</evidence>
<accession>A0A5D0I411</accession>
<dbReference type="RefSeq" id="WP_148541311.1">
    <property type="nucleotide sequence ID" value="NZ_VSDQ01000577.1"/>
</dbReference>
<comment type="caution">
    <text evidence="4">The sequence shown here is derived from an EMBL/GenBank/DDBJ whole genome shotgun (WGS) entry which is preliminary data.</text>
</comment>
<dbReference type="AlphaFoldDB" id="A0A5D0I411"/>
<evidence type="ECO:0000256" key="1">
    <source>
        <dbReference type="SAM" id="MobiDB-lite"/>
    </source>
</evidence>
<feature type="region of interest" description="Disordered" evidence="1">
    <location>
        <begin position="163"/>
        <end position="192"/>
    </location>
</feature>
<dbReference type="InterPro" id="IPR013783">
    <property type="entry name" value="Ig-like_fold"/>
</dbReference>
<evidence type="ECO:0000256" key="2">
    <source>
        <dbReference type="SAM" id="SignalP"/>
    </source>
</evidence>
<dbReference type="SUPFAM" id="SSF49299">
    <property type="entry name" value="PKD domain"/>
    <property type="match status" value="1"/>
</dbReference>
<sequence>MKKINLKTRLSITIKSVLAIVLMSSVLSCDPTLDSLSYDLPEANSKEDETPPAASFTASETEDFLTWTFGNTSSSATDYVWNYGDGNSSNGVDGENTFPDEGTYTVTLTATDKLGVSSTFSMDIVVEEPPIPAAINPTIINGDFSDGQSDWKFSTFSGGTTSPFNSSSDGSNFNYDGSDNGSKTPGAKWTNGTSSGIYRSSSSRYAYQALTVSPGREYVLEYEYAIKNDNGTNTGAKIVGEILDGHFNDGADAIISSDAGPIVRNEGGNLLGKGNFTLVRQQFTANDSGLVSILIWGETQQDAYVDNVKVYPAE</sequence>
<dbReference type="PROSITE" id="PS50093">
    <property type="entry name" value="PKD"/>
    <property type="match status" value="1"/>
</dbReference>
<dbReference type="CDD" id="cd00146">
    <property type="entry name" value="PKD"/>
    <property type="match status" value="1"/>
</dbReference>
<evidence type="ECO:0000313" key="5">
    <source>
        <dbReference type="Proteomes" id="UP000323930"/>
    </source>
</evidence>
<organism evidence="4 5">
    <name type="scientific">Seonamhaeicola marinus</name>
    <dbReference type="NCBI Taxonomy" id="1912246"/>
    <lineage>
        <taxon>Bacteria</taxon>
        <taxon>Pseudomonadati</taxon>
        <taxon>Bacteroidota</taxon>
        <taxon>Flavobacteriia</taxon>
        <taxon>Flavobacteriales</taxon>
        <taxon>Flavobacteriaceae</taxon>
    </lineage>
</organism>
<feature type="signal peptide" evidence="2">
    <location>
        <begin position="1"/>
        <end position="28"/>
    </location>
</feature>
<feature type="chain" id="PRO_5023140821" description="PKD domain-containing protein" evidence="2">
    <location>
        <begin position="29"/>
        <end position="314"/>
    </location>
</feature>
<dbReference type="InterPro" id="IPR000601">
    <property type="entry name" value="PKD_dom"/>
</dbReference>
<protein>
    <recommendedName>
        <fullName evidence="3">PKD domain-containing protein</fullName>
    </recommendedName>
</protein>
<dbReference type="EMBL" id="VSDQ01000577">
    <property type="protein sequence ID" value="TYA78374.1"/>
    <property type="molecule type" value="Genomic_DNA"/>
</dbReference>
<dbReference type="InterPro" id="IPR022409">
    <property type="entry name" value="PKD/Chitinase_dom"/>
</dbReference>
<dbReference type="Gene3D" id="2.60.120.260">
    <property type="entry name" value="Galactose-binding domain-like"/>
    <property type="match status" value="1"/>
</dbReference>
<feature type="compositionally biased region" description="Polar residues" evidence="1">
    <location>
        <begin position="163"/>
        <end position="183"/>
    </location>
</feature>
<reference evidence="4 5" key="1">
    <citation type="submission" date="2019-08" db="EMBL/GenBank/DDBJ databases">
        <title>Seonamhaeicola sediminis sp. nov., isolated from marine sediment.</title>
        <authorList>
            <person name="Cao W.R."/>
        </authorList>
    </citation>
    <scope>NUCLEOTIDE SEQUENCE [LARGE SCALE GENOMIC DNA]</scope>
    <source>
        <strain evidence="4 5">B011</strain>
    </source>
</reference>
<dbReference type="Proteomes" id="UP000323930">
    <property type="component" value="Unassembled WGS sequence"/>
</dbReference>
<dbReference type="InterPro" id="IPR035986">
    <property type="entry name" value="PKD_dom_sf"/>
</dbReference>
<gene>
    <name evidence="4" type="ORF">FUA24_08425</name>
</gene>
<evidence type="ECO:0000259" key="3">
    <source>
        <dbReference type="PROSITE" id="PS50093"/>
    </source>
</evidence>
<dbReference type="OrthoDB" id="1491481at2"/>
<dbReference type="SMART" id="SM00089">
    <property type="entry name" value="PKD"/>
    <property type="match status" value="1"/>
</dbReference>